<reference evidence="2 3" key="1">
    <citation type="submission" date="2019-06" db="EMBL/GenBank/DDBJ databases">
        <title>Genome analyses of bacteria isolated from kimchi.</title>
        <authorList>
            <person name="Lee S."/>
            <person name="Ahn S."/>
            <person name="Roh S."/>
        </authorList>
    </citation>
    <scope>NUCLEOTIDE SEQUENCE [LARGE SCALE GENOMIC DNA]</scope>
    <source>
        <strain evidence="2 3">CBA4606</strain>
    </source>
</reference>
<organism evidence="2 3">
    <name type="scientific">Pistricoccus aurantiacus</name>
    <dbReference type="NCBI Taxonomy" id="1883414"/>
    <lineage>
        <taxon>Bacteria</taxon>
        <taxon>Pseudomonadati</taxon>
        <taxon>Pseudomonadota</taxon>
        <taxon>Gammaproteobacteria</taxon>
        <taxon>Oceanospirillales</taxon>
        <taxon>Halomonadaceae</taxon>
        <taxon>Pistricoccus</taxon>
    </lineage>
</organism>
<dbReference type="OrthoDB" id="9795827at2"/>
<dbReference type="Proteomes" id="UP000321272">
    <property type="component" value="Chromosome"/>
</dbReference>
<sequence length="305" mass="33835">MLRRDCLKTLLALGAWGLLPQAVLGDTGPLGRVWDTRQEKWLDTQVLRERLLEASTIIVGERHDNPEHHRLERWLVNILADAGRLGGVAMEMLDAHQQTLLEAHSLDYWCSLDDDQLQKALEWQEGWDWQAYGPTVRRVLELDVPLLGANLVGDEVRGIARAGKAPALSASVAEWQRQALIEGHCGMLPEDRLDGMLGVQVARDRAMAKALAALPEIGVLICGAGHARRDVGVARYMTPKPLTLGLVELPAGMADWRQALPRSADSDPAFDLVWFTPSMQRDDPCKMLRRRFGGSSSEIDDQGSM</sequence>
<dbReference type="Pfam" id="PF04187">
    <property type="entry name" value="Cofac_haem_bdg"/>
    <property type="match status" value="1"/>
</dbReference>
<proteinExistence type="predicted"/>
<dbReference type="Gene3D" id="3.40.50.11550">
    <property type="match status" value="1"/>
</dbReference>
<dbReference type="InterPro" id="IPR007314">
    <property type="entry name" value="Cofac_haem-bd_dom"/>
</dbReference>
<evidence type="ECO:0000313" key="2">
    <source>
        <dbReference type="EMBL" id="QEA38580.1"/>
    </source>
</evidence>
<protein>
    <submittedName>
        <fullName evidence="2">ChaN family lipoprotein</fullName>
    </submittedName>
</protein>
<dbReference type="EMBL" id="CP042382">
    <property type="protein sequence ID" value="QEA38580.1"/>
    <property type="molecule type" value="Genomic_DNA"/>
</dbReference>
<evidence type="ECO:0000259" key="1">
    <source>
        <dbReference type="Pfam" id="PF04187"/>
    </source>
</evidence>
<gene>
    <name evidence="2" type="ORF">FGL86_05465</name>
</gene>
<keyword evidence="3" id="KW-1185">Reference proteome</keyword>
<feature type="domain" description="Haem-binding uptake Tiki superfamily ChaN" evidence="1">
    <location>
        <begin position="49"/>
        <end position="236"/>
    </location>
</feature>
<dbReference type="Gene3D" id="1.10.8.760">
    <property type="entry name" value="Haem-binding uptake, Tiki superfamily, ChaN, domain 2"/>
    <property type="match status" value="1"/>
</dbReference>
<dbReference type="KEGG" id="paur:FGL86_05465"/>
<accession>A0A5B8SV69</accession>
<evidence type="ECO:0000313" key="3">
    <source>
        <dbReference type="Proteomes" id="UP000321272"/>
    </source>
</evidence>
<dbReference type="CDD" id="cd14727">
    <property type="entry name" value="ChanN-like"/>
    <property type="match status" value="1"/>
</dbReference>
<name>A0A5B8SV69_9GAMM</name>
<dbReference type="SUPFAM" id="SSF159501">
    <property type="entry name" value="EreA/ChaN-like"/>
    <property type="match status" value="1"/>
</dbReference>
<keyword evidence="2" id="KW-0449">Lipoprotein</keyword>
<dbReference type="AlphaFoldDB" id="A0A5B8SV69"/>